<dbReference type="InterPro" id="IPR053925">
    <property type="entry name" value="RecX_HTH_3rd"/>
</dbReference>
<dbReference type="STRING" id="573501.SAMN04487999_1141"/>
<dbReference type="HAMAP" id="MF_01114">
    <property type="entry name" value="RecX"/>
    <property type="match status" value="1"/>
</dbReference>
<evidence type="ECO:0000259" key="6">
    <source>
        <dbReference type="Pfam" id="PF02631"/>
    </source>
</evidence>
<dbReference type="PANTHER" id="PTHR33602">
    <property type="entry name" value="REGULATORY PROTEIN RECX FAMILY PROTEIN"/>
    <property type="match status" value="1"/>
</dbReference>
<dbReference type="Pfam" id="PF02631">
    <property type="entry name" value="RecX_HTH2"/>
    <property type="match status" value="1"/>
</dbReference>
<dbReference type="GO" id="GO:0005737">
    <property type="term" value="C:cytoplasm"/>
    <property type="evidence" value="ECO:0007669"/>
    <property type="project" value="UniProtKB-SubCell"/>
</dbReference>
<dbReference type="EMBL" id="FQXT01000002">
    <property type="protein sequence ID" value="SHH84963.1"/>
    <property type="molecule type" value="Genomic_DNA"/>
</dbReference>
<dbReference type="InterPro" id="IPR003783">
    <property type="entry name" value="Regulatory_RecX"/>
</dbReference>
<name>A0A1M5WCM6_9FLAO</name>
<sequence>MKSQPRILNQQPTKTYTVEEAKRKLEAYCAYQDRCHKEVREKLIQMRMIPDAVDAIIYHLLQHKFLDEERFARSFARGKFRHKKWGKNRIKQELKQREIGTYLINKAFTEIPEKEYRNTFDKLALKRFDQLTEKDKYKKRKKLADYLLYRGWPGDWVYEKAKELIP</sequence>
<reference evidence="8 11" key="3">
    <citation type="submission" date="2018-07" db="EMBL/GenBank/DDBJ databases">
        <title>Leeuwenhoekiella genomics.</title>
        <authorList>
            <person name="Tahon G."/>
            <person name="Willems A."/>
        </authorList>
    </citation>
    <scope>NUCLEOTIDE SEQUENCE [LARGE SCALE GENOMIC DNA]</scope>
    <source>
        <strain evidence="8 11">LMG 24856</strain>
    </source>
</reference>
<reference evidence="10" key="2">
    <citation type="submission" date="2016-11" db="EMBL/GenBank/DDBJ databases">
        <authorList>
            <person name="Varghese N."/>
            <person name="Submissions S."/>
        </authorList>
    </citation>
    <scope>NUCLEOTIDE SEQUENCE [LARGE SCALE GENOMIC DNA]</scope>
    <source>
        <strain evidence="10">DSM 19859</strain>
    </source>
</reference>
<feature type="domain" description="RecX second three-helical" evidence="6">
    <location>
        <begin position="67"/>
        <end position="107"/>
    </location>
</feature>
<feature type="domain" description="RecX third three-helical" evidence="7">
    <location>
        <begin position="121"/>
        <end position="158"/>
    </location>
</feature>
<organism evidence="9 10">
    <name type="scientific">Leeuwenhoekiella palythoae</name>
    <dbReference type="NCBI Taxonomy" id="573501"/>
    <lineage>
        <taxon>Bacteria</taxon>
        <taxon>Pseudomonadati</taxon>
        <taxon>Bacteroidota</taxon>
        <taxon>Flavobacteriia</taxon>
        <taxon>Flavobacteriales</taxon>
        <taxon>Flavobacteriaceae</taxon>
        <taxon>Leeuwenhoekiella</taxon>
    </lineage>
</organism>
<dbReference type="PANTHER" id="PTHR33602:SF1">
    <property type="entry name" value="REGULATORY PROTEIN RECX FAMILY PROTEIN"/>
    <property type="match status" value="1"/>
</dbReference>
<evidence type="ECO:0000313" key="10">
    <source>
        <dbReference type="Proteomes" id="UP000184240"/>
    </source>
</evidence>
<dbReference type="EMBL" id="QOVN01000001">
    <property type="protein sequence ID" value="RXG31293.1"/>
    <property type="molecule type" value="Genomic_DNA"/>
</dbReference>
<dbReference type="Proteomes" id="UP000184240">
    <property type="component" value="Unassembled WGS sequence"/>
</dbReference>
<dbReference type="Gene3D" id="1.10.10.10">
    <property type="entry name" value="Winged helix-like DNA-binding domain superfamily/Winged helix DNA-binding domain"/>
    <property type="match status" value="3"/>
</dbReference>
<evidence type="ECO:0000256" key="3">
    <source>
        <dbReference type="ARBA" id="ARBA00018111"/>
    </source>
</evidence>
<gene>
    <name evidence="5" type="primary">recX</name>
    <name evidence="8" type="ORF">DSM01_434</name>
    <name evidence="9" type="ORF">SAMN04487999_1141</name>
</gene>
<evidence type="ECO:0000259" key="7">
    <source>
        <dbReference type="Pfam" id="PF21981"/>
    </source>
</evidence>
<comment type="function">
    <text evidence="5">Modulates RecA activity.</text>
</comment>
<accession>A0A1M5WCM6</accession>
<evidence type="ECO:0000313" key="11">
    <source>
        <dbReference type="Proteomes" id="UP000290037"/>
    </source>
</evidence>
<evidence type="ECO:0000313" key="8">
    <source>
        <dbReference type="EMBL" id="RXG31293.1"/>
    </source>
</evidence>
<dbReference type="InterPro" id="IPR053924">
    <property type="entry name" value="RecX_HTH_2nd"/>
</dbReference>
<dbReference type="GO" id="GO:0006282">
    <property type="term" value="P:regulation of DNA repair"/>
    <property type="evidence" value="ECO:0007669"/>
    <property type="project" value="UniProtKB-UniRule"/>
</dbReference>
<proteinExistence type="inferred from homology"/>
<evidence type="ECO:0000313" key="9">
    <source>
        <dbReference type="EMBL" id="SHH84963.1"/>
    </source>
</evidence>
<keyword evidence="4 5" id="KW-0963">Cytoplasm</keyword>
<dbReference type="AlphaFoldDB" id="A0A1M5WCM6"/>
<protein>
    <recommendedName>
        <fullName evidence="3 5">Regulatory protein RecX</fullName>
    </recommendedName>
</protein>
<evidence type="ECO:0000256" key="5">
    <source>
        <dbReference type="HAMAP-Rule" id="MF_01114"/>
    </source>
</evidence>
<dbReference type="Proteomes" id="UP000290037">
    <property type="component" value="Unassembled WGS sequence"/>
</dbReference>
<dbReference type="Pfam" id="PF21981">
    <property type="entry name" value="RecX_HTH3"/>
    <property type="match status" value="1"/>
</dbReference>
<evidence type="ECO:0000256" key="4">
    <source>
        <dbReference type="ARBA" id="ARBA00022490"/>
    </source>
</evidence>
<evidence type="ECO:0000256" key="1">
    <source>
        <dbReference type="ARBA" id="ARBA00004496"/>
    </source>
</evidence>
<evidence type="ECO:0000256" key="2">
    <source>
        <dbReference type="ARBA" id="ARBA00009695"/>
    </source>
</evidence>
<comment type="subcellular location">
    <subcellularLocation>
        <location evidence="1 5">Cytoplasm</location>
    </subcellularLocation>
</comment>
<dbReference type="InterPro" id="IPR036388">
    <property type="entry name" value="WH-like_DNA-bd_sf"/>
</dbReference>
<comment type="similarity">
    <text evidence="2 5">Belongs to the RecX family.</text>
</comment>
<reference evidence="9" key="1">
    <citation type="submission" date="2016-11" db="EMBL/GenBank/DDBJ databases">
        <authorList>
            <person name="Jaros S."/>
            <person name="Januszkiewicz K."/>
            <person name="Wedrychowicz H."/>
        </authorList>
    </citation>
    <scope>NUCLEOTIDE SEQUENCE [LARGE SCALE GENOMIC DNA]</scope>
    <source>
        <strain evidence="9">DSM 19859</strain>
    </source>
</reference>
<keyword evidence="11" id="KW-1185">Reference proteome</keyword>